<protein>
    <submittedName>
        <fullName evidence="3">Uncharacterized protein</fullName>
    </submittedName>
</protein>
<dbReference type="AlphaFoldDB" id="A0A118JW47"/>
<accession>A0A118JW47</accession>
<gene>
    <name evidence="3" type="ORF">Ccrd_004209</name>
</gene>
<name>A0A118JW47_CYNCS</name>
<evidence type="ECO:0000313" key="4">
    <source>
        <dbReference type="Proteomes" id="UP000243975"/>
    </source>
</evidence>
<keyword evidence="2" id="KW-0472">Membrane</keyword>
<dbReference type="Gramene" id="KVH93732">
    <property type="protein sequence ID" value="KVH93732"/>
    <property type="gene ID" value="Ccrd_004209"/>
</dbReference>
<dbReference type="PANTHER" id="PTHR34484:SF2">
    <property type="entry name" value="OS02G0832600 PROTEIN"/>
    <property type="match status" value="1"/>
</dbReference>
<keyword evidence="2" id="KW-1133">Transmembrane helix</keyword>
<dbReference type="EMBL" id="LEKV01004609">
    <property type="protein sequence ID" value="KVH93732.1"/>
    <property type="molecule type" value="Genomic_DNA"/>
</dbReference>
<dbReference type="STRING" id="59895.A0A118JW47"/>
<feature type="region of interest" description="Disordered" evidence="1">
    <location>
        <begin position="1"/>
        <end position="23"/>
    </location>
</feature>
<evidence type="ECO:0000256" key="2">
    <source>
        <dbReference type="SAM" id="Phobius"/>
    </source>
</evidence>
<sequence length="215" mass="24103">MGGVSSINNDNVGGGGTYNPPALKELQQQNRLKARRYFSKKIFNHDGKSPPFAPKNITFFLIRAKEARGITSLFSPFPLTAVVLPTPKFSPSREVLVDMVKEEWSVNAYGSMKGLIRLRSPGNEADVAEDEEDEEGESSESDIEEHLKMFLHVALTQPTLFILLIFSYIGFMPRRIISSSTTNIAVVDTTTATHNLQFLPMEEDGDFRTRKLFPF</sequence>
<organism evidence="3 4">
    <name type="scientific">Cynara cardunculus var. scolymus</name>
    <name type="common">Globe artichoke</name>
    <name type="synonym">Cynara scolymus</name>
    <dbReference type="NCBI Taxonomy" id="59895"/>
    <lineage>
        <taxon>Eukaryota</taxon>
        <taxon>Viridiplantae</taxon>
        <taxon>Streptophyta</taxon>
        <taxon>Embryophyta</taxon>
        <taxon>Tracheophyta</taxon>
        <taxon>Spermatophyta</taxon>
        <taxon>Magnoliopsida</taxon>
        <taxon>eudicotyledons</taxon>
        <taxon>Gunneridae</taxon>
        <taxon>Pentapetalae</taxon>
        <taxon>asterids</taxon>
        <taxon>campanulids</taxon>
        <taxon>Asterales</taxon>
        <taxon>Asteraceae</taxon>
        <taxon>Carduoideae</taxon>
        <taxon>Cardueae</taxon>
        <taxon>Carduinae</taxon>
        <taxon>Cynara</taxon>
    </lineage>
</organism>
<feature type="compositionally biased region" description="Acidic residues" evidence="1">
    <location>
        <begin position="126"/>
        <end position="141"/>
    </location>
</feature>
<comment type="caution">
    <text evidence="3">The sequence shown here is derived from an EMBL/GenBank/DDBJ whole genome shotgun (WGS) entry which is preliminary data.</text>
</comment>
<keyword evidence="2" id="KW-0812">Transmembrane</keyword>
<proteinExistence type="predicted"/>
<evidence type="ECO:0000256" key="1">
    <source>
        <dbReference type="SAM" id="MobiDB-lite"/>
    </source>
</evidence>
<dbReference type="Proteomes" id="UP000243975">
    <property type="component" value="Unassembled WGS sequence"/>
</dbReference>
<reference evidence="3 4" key="1">
    <citation type="journal article" date="2016" name="Sci. Rep.">
        <title>The genome sequence of the outbreeding globe artichoke constructed de novo incorporating a phase-aware low-pass sequencing strategy of F1 progeny.</title>
        <authorList>
            <person name="Scaglione D."/>
            <person name="Reyes-Chin-Wo S."/>
            <person name="Acquadro A."/>
            <person name="Froenicke L."/>
            <person name="Portis E."/>
            <person name="Beitel C."/>
            <person name="Tirone M."/>
            <person name="Mauro R."/>
            <person name="Lo Monaco A."/>
            <person name="Mauromicale G."/>
            <person name="Faccioli P."/>
            <person name="Cattivelli L."/>
            <person name="Rieseberg L."/>
            <person name="Michelmore R."/>
            <person name="Lanteri S."/>
        </authorList>
    </citation>
    <scope>NUCLEOTIDE SEQUENCE [LARGE SCALE GENOMIC DNA]</scope>
    <source>
        <strain evidence="3">2C</strain>
    </source>
</reference>
<feature type="compositionally biased region" description="Polar residues" evidence="1">
    <location>
        <begin position="1"/>
        <end position="11"/>
    </location>
</feature>
<dbReference type="PANTHER" id="PTHR34484">
    <property type="entry name" value="OS02G0832600 PROTEIN"/>
    <property type="match status" value="1"/>
</dbReference>
<evidence type="ECO:0000313" key="3">
    <source>
        <dbReference type="EMBL" id="KVH93732.1"/>
    </source>
</evidence>
<feature type="region of interest" description="Disordered" evidence="1">
    <location>
        <begin position="121"/>
        <end position="141"/>
    </location>
</feature>
<feature type="transmembrane region" description="Helical" evidence="2">
    <location>
        <begin position="149"/>
        <end position="171"/>
    </location>
</feature>
<keyword evidence="4" id="KW-1185">Reference proteome</keyword>